<organism evidence="2 3">
    <name type="scientific">Gracilariopsis chorda</name>
    <dbReference type="NCBI Taxonomy" id="448386"/>
    <lineage>
        <taxon>Eukaryota</taxon>
        <taxon>Rhodophyta</taxon>
        <taxon>Florideophyceae</taxon>
        <taxon>Rhodymeniophycidae</taxon>
        <taxon>Gracilariales</taxon>
        <taxon>Gracilariaceae</taxon>
        <taxon>Gracilariopsis</taxon>
    </lineage>
</organism>
<feature type="compositionally biased region" description="Basic residues" evidence="1">
    <location>
        <begin position="114"/>
        <end position="126"/>
    </location>
</feature>
<dbReference type="OrthoDB" id="10655318at2759"/>
<comment type="caution">
    <text evidence="2">The sequence shown here is derived from an EMBL/GenBank/DDBJ whole genome shotgun (WGS) entry which is preliminary data.</text>
</comment>
<dbReference type="EMBL" id="NBIV01000079">
    <property type="protein sequence ID" value="PXF44884.1"/>
    <property type="molecule type" value="Genomic_DNA"/>
</dbReference>
<reference evidence="2 3" key="1">
    <citation type="journal article" date="2018" name="Mol. Biol. Evol.">
        <title>Analysis of the draft genome of the red seaweed Gracilariopsis chorda provides insights into genome size evolution in Rhodophyta.</title>
        <authorList>
            <person name="Lee J."/>
            <person name="Yang E.C."/>
            <person name="Graf L."/>
            <person name="Yang J.H."/>
            <person name="Qiu H."/>
            <person name="Zel Zion U."/>
            <person name="Chan C.X."/>
            <person name="Stephens T.G."/>
            <person name="Weber A.P.M."/>
            <person name="Boo G.H."/>
            <person name="Boo S.M."/>
            <person name="Kim K.M."/>
            <person name="Shin Y."/>
            <person name="Jung M."/>
            <person name="Lee S.J."/>
            <person name="Yim H.S."/>
            <person name="Lee J.H."/>
            <person name="Bhattacharya D."/>
            <person name="Yoon H.S."/>
        </authorList>
    </citation>
    <scope>NUCLEOTIDE SEQUENCE [LARGE SCALE GENOMIC DNA]</scope>
    <source>
        <strain evidence="2 3">SKKU-2015</strain>
        <tissue evidence="2">Whole body</tissue>
    </source>
</reference>
<proteinExistence type="predicted"/>
<feature type="compositionally biased region" description="Polar residues" evidence="1">
    <location>
        <begin position="137"/>
        <end position="152"/>
    </location>
</feature>
<feature type="region of interest" description="Disordered" evidence="1">
    <location>
        <begin position="83"/>
        <end position="195"/>
    </location>
</feature>
<accession>A0A2V3IRZ8</accession>
<dbReference type="AlphaFoldDB" id="A0A2V3IRZ8"/>
<protein>
    <submittedName>
        <fullName evidence="2">Uncharacterized protein</fullName>
    </submittedName>
</protein>
<keyword evidence="3" id="KW-1185">Reference proteome</keyword>
<evidence type="ECO:0000313" key="2">
    <source>
        <dbReference type="EMBL" id="PXF44884.1"/>
    </source>
</evidence>
<evidence type="ECO:0000313" key="3">
    <source>
        <dbReference type="Proteomes" id="UP000247409"/>
    </source>
</evidence>
<sequence length="263" mass="29718">MASNEEKRSYVEIMVPQSVQFPLNKVWLQGNAEVLVVNAVLPNNRNNDADPELVHTVSEKQGNVAKPTASRLSASIRKALCRERGNKRANENERNRSRYRKAVLNESQIERKSRLAKRRARYAHKHSNLDIDEQSEDNTWSKRSQSSAPNTESSKSSSQYSSDSELSLISNGVSELEGSVTSQSSRAEQYLEVTDRDPDDEIKQYVYEIRVETKVLKNCIHYLKPVHKLPQNSMVLRSGKETRQAQISNEEDSGGQIASANQS</sequence>
<evidence type="ECO:0000256" key="1">
    <source>
        <dbReference type="SAM" id="MobiDB-lite"/>
    </source>
</evidence>
<name>A0A2V3IRZ8_9FLOR</name>
<feature type="compositionally biased region" description="Low complexity" evidence="1">
    <location>
        <begin position="153"/>
        <end position="170"/>
    </location>
</feature>
<feature type="region of interest" description="Disordered" evidence="1">
    <location>
        <begin position="234"/>
        <end position="263"/>
    </location>
</feature>
<gene>
    <name evidence="2" type="ORF">BWQ96_05374</name>
</gene>
<feature type="compositionally biased region" description="Basic and acidic residues" evidence="1">
    <location>
        <begin position="83"/>
        <end position="96"/>
    </location>
</feature>
<dbReference type="Proteomes" id="UP000247409">
    <property type="component" value="Unassembled WGS sequence"/>
</dbReference>